<evidence type="ECO:0000259" key="1">
    <source>
        <dbReference type="PROSITE" id="PS50112"/>
    </source>
</evidence>
<protein>
    <recommendedName>
        <fullName evidence="5">PAC domain-containing protein</fullName>
    </recommendedName>
</protein>
<feature type="domain" description="PAC" evidence="2">
    <location>
        <begin position="83"/>
        <end position="135"/>
    </location>
</feature>
<accession>A0A226BWH6</accession>
<dbReference type="Proteomes" id="UP000214588">
    <property type="component" value="Unassembled WGS sequence"/>
</dbReference>
<keyword evidence="4" id="KW-1185">Reference proteome</keyword>
<comment type="caution">
    <text evidence="3">The sequence shown here is derived from an EMBL/GenBank/DDBJ whole genome shotgun (WGS) entry which is preliminary data.</text>
</comment>
<feature type="domain" description="PAS" evidence="1">
    <location>
        <begin position="16"/>
        <end position="66"/>
    </location>
</feature>
<dbReference type="InterPro" id="IPR035965">
    <property type="entry name" value="PAS-like_dom_sf"/>
</dbReference>
<dbReference type="OrthoDB" id="9763484at2"/>
<evidence type="ECO:0000259" key="2">
    <source>
        <dbReference type="PROSITE" id="PS50113"/>
    </source>
</evidence>
<dbReference type="NCBIfam" id="TIGR00229">
    <property type="entry name" value="sensory_box"/>
    <property type="match status" value="1"/>
</dbReference>
<proteinExistence type="predicted"/>
<dbReference type="PROSITE" id="PS50112">
    <property type="entry name" value="PAS"/>
    <property type="match status" value="1"/>
</dbReference>
<dbReference type="InterPro" id="IPR000700">
    <property type="entry name" value="PAS-assoc_C"/>
</dbReference>
<dbReference type="SUPFAM" id="SSF55785">
    <property type="entry name" value="PYP-like sensor domain (PAS domain)"/>
    <property type="match status" value="1"/>
</dbReference>
<dbReference type="Pfam" id="PF13426">
    <property type="entry name" value="PAS_9"/>
    <property type="match status" value="1"/>
</dbReference>
<dbReference type="RefSeq" id="WP_089023951.1">
    <property type="nucleotide sequence ID" value="NZ_NIQC01000020.1"/>
</dbReference>
<gene>
    <name evidence="3" type="ORF">CDO51_09035</name>
</gene>
<dbReference type="CDD" id="cd00130">
    <property type="entry name" value="PAS"/>
    <property type="match status" value="1"/>
</dbReference>
<dbReference type="AlphaFoldDB" id="A0A226BWH6"/>
<evidence type="ECO:0008006" key="5">
    <source>
        <dbReference type="Google" id="ProtNLM"/>
    </source>
</evidence>
<dbReference type="Gene3D" id="3.30.450.20">
    <property type="entry name" value="PAS domain"/>
    <property type="match status" value="1"/>
</dbReference>
<evidence type="ECO:0000313" key="3">
    <source>
        <dbReference type="EMBL" id="OWZ83353.1"/>
    </source>
</evidence>
<dbReference type="EMBL" id="NIQC01000020">
    <property type="protein sequence ID" value="OWZ83353.1"/>
    <property type="molecule type" value="Genomic_DNA"/>
</dbReference>
<sequence>MSDIKDNNDLTYYKQIYQELKLILDATYDEITITDGDGVFLRVSKSCDKTFGIKDTDMIGTSAYELEKQGIFSKSSTVEVLKKKEEVTLVQTTGSGKRLVVTGIPMFDNSGNLIRVLNICRDITDEDKLKKRLNKMETSLEWYRNEIRKNRLEEYNPIVSNSSQMNSVMEIVNQMKISQR</sequence>
<name>A0A226BWH6_9FIRM</name>
<reference evidence="3 4" key="1">
    <citation type="submission" date="2017-06" db="EMBL/GenBank/DDBJ databases">
        <title>Draft Genome Sequence of Natranaerobius trueperi halophilic, alkalithermophilic bacteria from soda lakes.</title>
        <authorList>
            <person name="Zhao B."/>
        </authorList>
    </citation>
    <scope>NUCLEOTIDE SEQUENCE [LARGE SCALE GENOMIC DNA]</scope>
    <source>
        <strain evidence="3 4">DSM 18760</strain>
    </source>
</reference>
<dbReference type="PROSITE" id="PS50113">
    <property type="entry name" value="PAC"/>
    <property type="match status" value="1"/>
</dbReference>
<dbReference type="InterPro" id="IPR000014">
    <property type="entry name" value="PAS"/>
</dbReference>
<evidence type="ECO:0000313" key="4">
    <source>
        <dbReference type="Proteomes" id="UP000214588"/>
    </source>
</evidence>
<organism evidence="3 4">
    <name type="scientific">Natranaerobius trueperi</name>
    <dbReference type="NCBI Taxonomy" id="759412"/>
    <lineage>
        <taxon>Bacteria</taxon>
        <taxon>Bacillati</taxon>
        <taxon>Bacillota</taxon>
        <taxon>Clostridia</taxon>
        <taxon>Natranaerobiales</taxon>
        <taxon>Natranaerobiaceae</taxon>
        <taxon>Natranaerobius</taxon>
    </lineage>
</organism>